<dbReference type="AlphaFoldDB" id="I8UBC1"/>
<proteinExistence type="predicted"/>
<dbReference type="OrthoDB" id="2942198at2"/>
<evidence type="ECO:0000313" key="2">
    <source>
        <dbReference type="EMBL" id="EIT84240.1"/>
    </source>
</evidence>
<accession>I8UBC1</accession>
<evidence type="ECO:0000256" key="1">
    <source>
        <dbReference type="SAM" id="Phobius"/>
    </source>
</evidence>
<keyword evidence="1" id="KW-0472">Membrane</keyword>
<dbReference type="PATRIC" id="fig|1196324.3.peg.3208"/>
<dbReference type="RefSeq" id="WP_007203208.1">
    <property type="nucleotide sequence ID" value="NZ_AKKV01000036.1"/>
</dbReference>
<sequence length="137" mass="16260">MKKKTIYLLVAFLLLASIGTYFYYDLHHMSGESNNGIWEVSLRKTTNESEPKGWYGTVKQTNKDRYQVKKVIFKKKNHVLTYLDTFKNDTDLDDLKTVLYPFEAEFWVGDIQKGEEYRVEIFYKEGHEKKSTSFSFK</sequence>
<comment type="caution">
    <text evidence="2">The sequence shown here is derived from an EMBL/GenBank/DDBJ whole genome shotgun (WGS) entry which is preliminary data.</text>
</comment>
<reference evidence="2 3" key="1">
    <citation type="journal article" date="2012" name="J. Bacteriol.">
        <title>Genome of Bacillus macauensis ZFHKF-1, a Long-Chain-Forming Bacterium.</title>
        <authorList>
            <person name="Cai L."/>
            <person name="Zhang T."/>
        </authorList>
    </citation>
    <scope>NUCLEOTIDE SEQUENCE [LARGE SCALE GENOMIC DNA]</scope>
    <source>
        <strain evidence="2 3">ZFHKF-1</strain>
    </source>
</reference>
<keyword evidence="1" id="KW-1133">Transmembrane helix</keyword>
<keyword evidence="3" id="KW-1185">Reference proteome</keyword>
<gene>
    <name evidence="2" type="ORF">A374_15678</name>
</gene>
<feature type="transmembrane region" description="Helical" evidence="1">
    <location>
        <begin position="6"/>
        <end position="24"/>
    </location>
</feature>
<dbReference type="Proteomes" id="UP000004080">
    <property type="component" value="Unassembled WGS sequence"/>
</dbReference>
<keyword evidence="1" id="KW-0812">Transmembrane</keyword>
<name>I8UBC1_9BACL</name>
<evidence type="ECO:0000313" key="3">
    <source>
        <dbReference type="Proteomes" id="UP000004080"/>
    </source>
</evidence>
<dbReference type="EMBL" id="AKKV01000036">
    <property type="protein sequence ID" value="EIT84240.1"/>
    <property type="molecule type" value="Genomic_DNA"/>
</dbReference>
<protein>
    <submittedName>
        <fullName evidence="2">Uncharacterized protein</fullName>
    </submittedName>
</protein>
<organism evidence="2 3">
    <name type="scientific">Fictibacillus macauensis ZFHKF-1</name>
    <dbReference type="NCBI Taxonomy" id="1196324"/>
    <lineage>
        <taxon>Bacteria</taxon>
        <taxon>Bacillati</taxon>
        <taxon>Bacillota</taxon>
        <taxon>Bacilli</taxon>
        <taxon>Bacillales</taxon>
        <taxon>Fictibacillaceae</taxon>
        <taxon>Fictibacillus</taxon>
    </lineage>
</organism>